<name>A0A1E7DT62_9BACI</name>
<dbReference type="Proteomes" id="UP000095658">
    <property type="component" value="Unassembled WGS sequence"/>
</dbReference>
<dbReference type="GO" id="GO:0016020">
    <property type="term" value="C:membrane"/>
    <property type="evidence" value="ECO:0007669"/>
    <property type="project" value="InterPro"/>
</dbReference>
<evidence type="ECO:0000256" key="1">
    <source>
        <dbReference type="ARBA" id="ARBA00023224"/>
    </source>
</evidence>
<dbReference type="RefSeq" id="WP_069937177.1">
    <property type="nucleotide sequence ID" value="NZ_MAMP01000004.1"/>
</dbReference>
<dbReference type="AlphaFoldDB" id="A0A1E7DT62"/>
<dbReference type="GO" id="GO:0007165">
    <property type="term" value="P:signal transduction"/>
    <property type="evidence" value="ECO:0007669"/>
    <property type="project" value="UniProtKB-KW"/>
</dbReference>
<keyword evidence="1 2" id="KW-0807">Transducer</keyword>
<dbReference type="PANTHER" id="PTHR32089:SF114">
    <property type="entry name" value="METHYL-ACCEPTING CHEMOTAXIS PROTEIN MCPB"/>
    <property type="match status" value="1"/>
</dbReference>
<organism evidence="4 5">
    <name type="scientific">Domibacillus iocasae</name>
    <dbReference type="NCBI Taxonomy" id="1714016"/>
    <lineage>
        <taxon>Bacteria</taxon>
        <taxon>Bacillati</taxon>
        <taxon>Bacillota</taxon>
        <taxon>Bacilli</taxon>
        <taxon>Bacillales</taxon>
        <taxon>Bacillaceae</taxon>
        <taxon>Domibacillus</taxon>
    </lineage>
</organism>
<feature type="domain" description="Methyl-accepting transducer" evidence="3">
    <location>
        <begin position="22"/>
        <end position="293"/>
    </location>
</feature>
<comment type="caution">
    <text evidence="4">The sequence shown here is derived from an EMBL/GenBank/DDBJ whole genome shotgun (WGS) entry which is preliminary data.</text>
</comment>
<dbReference type="PROSITE" id="PS50111">
    <property type="entry name" value="CHEMOTAXIS_TRANSDUC_2"/>
    <property type="match status" value="1"/>
</dbReference>
<evidence type="ECO:0000313" key="4">
    <source>
        <dbReference type="EMBL" id="OES46277.1"/>
    </source>
</evidence>
<evidence type="ECO:0000256" key="2">
    <source>
        <dbReference type="PROSITE-ProRule" id="PRU00284"/>
    </source>
</evidence>
<gene>
    <name evidence="4" type="ORF">BA724_15635</name>
</gene>
<proteinExistence type="predicted"/>
<dbReference type="SMART" id="SM00283">
    <property type="entry name" value="MA"/>
    <property type="match status" value="1"/>
</dbReference>
<protein>
    <recommendedName>
        <fullName evidence="3">Methyl-accepting transducer domain-containing protein</fullName>
    </recommendedName>
</protein>
<dbReference type="EMBL" id="MAMP01000004">
    <property type="protein sequence ID" value="OES46277.1"/>
    <property type="molecule type" value="Genomic_DNA"/>
</dbReference>
<evidence type="ECO:0000259" key="3">
    <source>
        <dbReference type="PROSITE" id="PS50111"/>
    </source>
</evidence>
<dbReference type="SUPFAM" id="SSF58104">
    <property type="entry name" value="Methyl-accepting chemotaxis protein (MCP) signaling domain"/>
    <property type="match status" value="1"/>
</dbReference>
<dbReference type="Gene3D" id="1.10.287.950">
    <property type="entry name" value="Methyl-accepting chemotaxis protein"/>
    <property type="match status" value="1"/>
</dbReference>
<keyword evidence="5" id="KW-1185">Reference proteome</keyword>
<reference evidence="4 5" key="1">
    <citation type="submission" date="2016-06" db="EMBL/GenBank/DDBJ databases">
        <title>Domibacillus iocasae genome sequencing.</title>
        <authorList>
            <person name="Verma A."/>
            <person name="Pal Y."/>
            <person name="Ojha A.K."/>
            <person name="Krishnamurthi S."/>
        </authorList>
    </citation>
    <scope>NUCLEOTIDE SEQUENCE [LARGE SCALE GENOMIC DNA]</scope>
    <source>
        <strain evidence="4 5">DSM 29979</strain>
    </source>
</reference>
<dbReference type="Pfam" id="PF00015">
    <property type="entry name" value="MCPsignal"/>
    <property type="match status" value="1"/>
</dbReference>
<evidence type="ECO:0000313" key="5">
    <source>
        <dbReference type="Proteomes" id="UP000095658"/>
    </source>
</evidence>
<dbReference type="STRING" id="1714016.BA724_15635"/>
<dbReference type="OrthoDB" id="2489132at2"/>
<dbReference type="PANTHER" id="PTHR32089">
    <property type="entry name" value="METHYL-ACCEPTING CHEMOTAXIS PROTEIN MCPB"/>
    <property type="match status" value="1"/>
</dbReference>
<sequence length="308" mass="33175">MIKRISDSAQFLASSSAQVKASANLSVQTIEDVTFSIQQIAGGAESSSVKIKDNAVILDQIESDVIGISSRSEELKSLSLQTSKAAEEGGLAVRNNVQQMQFIFDSVAESHNVIRSLSDRSNEIGSILTIISGIADQTNLLALNASIEAARAGEHGKGFAVVAEEVRKLAEQSLHSSKQIGELIDRVQKDSEQSVRIMGTVSQNASVGLQTSADTSEKFRDIMDRTNEMVPRIEQISAAFQLINERVATFKHTADVIAEAAEESARNTDEVSAATEEQFASMEEISAAVKAIAQTAEELESMVHQFKT</sequence>
<dbReference type="InterPro" id="IPR004089">
    <property type="entry name" value="MCPsignal_dom"/>
</dbReference>
<accession>A0A1E7DT62</accession>